<evidence type="ECO:0000256" key="3">
    <source>
        <dbReference type="ARBA" id="ARBA00023163"/>
    </source>
</evidence>
<evidence type="ECO:0000313" key="5">
    <source>
        <dbReference type="EMBL" id="EEG89074.1"/>
    </source>
</evidence>
<evidence type="ECO:0000256" key="2">
    <source>
        <dbReference type="ARBA" id="ARBA00023015"/>
    </source>
</evidence>
<dbReference type="Proteomes" id="UP000003793">
    <property type="component" value="Unassembled WGS sequence"/>
</dbReference>
<dbReference type="AlphaFoldDB" id="C0BAF0"/>
<evidence type="ECO:0000256" key="1">
    <source>
        <dbReference type="ARBA" id="ARBA00009437"/>
    </source>
</evidence>
<proteinExistence type="inferred from homology"/>
<accession>C0BAF0</accession>
<dbReference type="GO" id="GO:0006355">
    <property type="term" value="P:regulation of DNA-templated transcription"/>
    <property type="evidence" value="ECO:0007669"/>
    <property type="project" value="TreeGrafter"/>
</dbReference>
<dbReference type="CDD" id="cd05466">
    <property type="entry name" value="PBP2_LTTR_substrate"/>
    <property type="match status" value="1"/>
</dbReference>
<sequence>MNDTDELKNPLHIGTIESLCTVKFPKIIRKFREQYPRVSIRITVDSPEKLIQMMEHNELDLIYILDTPRWDSNWIKVMEKAEPVMFVTSVSHRLAKERNLLLDDLLKESFYLTERNANYRQALDGQLALRRKELSPMLEISDTAFIKKMLMRGGGVSFLPRFAVEDDIEKKKLTLLDVKDIEITMYRQIFYHKNKFKTKEMEKFAEFALEDN</sequence>
<evidence type="ECO:0000259" key="4">
    <source>
        <dbReference type="Pfam" id="PF03466"/>
    </source>
</evidence>
<dbReference type="GO" id="GO:0000976">
    <property type="term" value="F:transcription cis-regulatory region binding"/>
    <property type="evidence" value="ECO:0007669"/>
    <property type="project" value="TreeGrafter"/>
</dbReference>
<dbReference type="HOGENOM" id="CLU_039613_6_1_9"/>
<dbReference type="EMBL" id="ABVR01000041">
    <property type="protein sequence ID" value="EEG89074.1"/>
    <property type="molecule type" value="Genomic_DNA"/>
</dbReference>
<name>C0BAF0_9FIRM</name>
<dbReference type="PANTHER" id="PTHR30126">
    <property type="entry name" value="HTH-TYPE TRANSCRIPTIONAL REGULATOR"/>
    <property type="match status" value="1"/>
</dbReference>
<reference evidence="5 6" key="1">
    <citation type="submission" date="2009-02" db="EMBL/GenBank/DDBJ databases">
        <authorList>
            <person name="Fulton L."/>
            <person name="Clifton S."/>
            <person name="Fulton B."/>
            <person name="Xu J."/>
            <person name="Minx P."/>
            <person name="Pepin K.H."/>
            <person name="Johnson M."/>
            <person name="Bhonagiri V."/>
            <person name="Nash W.E."/>
            <person name="Mardis E.R."/>
            <person name="Wilson R.K."/>
        </authorList>
    </citation>
    <scope>NUCLEOTIDE SEQUENCE [LARGE SCALE GENOMIC DNA]</scope>
    <source>
        <strain evidence="5 6">ATCC 27758</strain>
    </source>
</reference>
<keyword evidence="3" id="KW-0804">Transcription</keyword>
<dbReference type="InterPro" id="IPR005119">
    <property type="entry name" value="LysR_subst-bd"/>
</dbReference>
<gene>
    <name evidence="5" type="ORF">COPCOM_02051</name>
</gene>
<feature type="domain" description="LysR substrate-binding" evidence="4">
    <location>
        <begin position="6"/>
        <end position="210"/>
    </location>
</feature>
<organism evidence="5 6">
    <name type="scientific">Coprococcus comes ATCC 27758</name>
    <dbReference type="NCBI Taxonomy" id="470146"/>
    <lineage>
        <taxon>Bacteria</taxon>
        <taxon>Bacillati</taxon>
        <taxon>Bacillota</taxon>
        <taxon>Clostridia</taxon>
        <taxon>Lachnospirales</taxon>
        <taxon>Lachnospiraceae</taxon>
        <taxon>Coprococcus</taxon>
    </lineage>
</organism>
<comment type="caution">
    <text evidence="5">The sequence shown here is derived from an EMBL/GenBank/DDBJ whole genome shotgun (WGS) entry which is preliminary data.</text>
</comment>
<reference evidence="5 6" key="2">
    <citation type="submission" date="2009-03" db="EMBL/GenBank/DDBJ databases">
        <title>Draft genome sequence of Coprococcus comes (ATCC 27758).</title>
        <authorList>
            <person name="Sudarsanam P."/>
            <person name="Ley R."/>
            <person name="Guruge J."/>
            <person name="Turnbaugh P.J."/>
            <person name="Mahowald M."/>
            <person name="Liep D."/>
            <person name="Gordon J."/>
        </authorList>
    </citation>
    <scope>NUCLEOTIDE SEQUENCE [LARGE SCALE GENOMIC DNA]</scope>
    <source>
        <strain evidence="5 6">ATCC 27758</strain>
    </source>
</reference>
<dbReference type="Pfam" id="PF03466">
    <property type="entry name" value="LysR_substrate"/>
    <property type="match status" value="1"/>
</dbReference>
<keyword evidence="2" id="KW-0805">Transcription regulation</keyword>
<dbReference type="Gene3D" id="3.40.190.290">
    <property type="match status" value="1"/>
</dbReference>
<dbReference type="PANTHER" id="PTHR30126:SF100">
    <property type="entry name" value="LYSR-FAMILY TRANSCRIPTIONAL REGULATOR"/>
    <property type="match status" value="1"/>
</dbReference>
<comment type="similarity">
    <text evidence="1">Belongs to the LysR transcriptional regulatory family.</text>
</comment>
<protein>
    <submittedName>
        <fullName evidence="5">LysR substrate binding domain protein</fullName>
    </submittedName>
</protein>
<dbReference type="SUPFAM" id="SSF53850">
    <property type="entry name" value="Periplasmic binding protein-like II"/>
    <property type="match status" value="1"/>
</dbReference>
<evidence type="ECO:0000313" key="6">
    <source>
        <dbReference type="Proteomes" id="UP000003793"/>
    </source>
</evidence>